<keyword evidence="27" id="KW-0732">Signal</keyword>
<dbReference type="Proteomes" id="UP000291269">
    <property type="component" value="Unassembled WGS sequence"/>
</dbReference>
<dbReference type="GO" id="GO:0005886">
    <property type="term" value="C:plasma membrane"/>
    <property type="evidence" value="ECO:0007669"/>
    <property type="project" value="UniProtKB-SubCell"/>
</dbReference>
<sequence>MKVLRKIFIIGLCSLLVLTAVAAAFFLITTKDSKLNEEKLTLSENNIVICDNGGNEIAQISANKANKSVKIEALSDHLKNAFVSIEDKNFYKHHGLDVARMGKAFFNNLKSRSYKEGASTISQQLIKNTHLTNEKTISRKLKEIKLTVKLEKKYSKDEIMEMYLNTIYFGHSCFGIASAADFYFDKEAKDLTVAESALLAALIKAPNTYSPFNHPEKCLQRRNLVLTKMQEYGYLSESEAKIAKESPIPEKSDNAIKSQTYIQSVYDELENVLSVSPYAILDGCRIYTYMDAPLQKYAEELKTTADRSGKSIVILDNKTRGVKAFYSTEGNSSRQPGSIIKPLAVYAPAFEENRIVPATPILDEKIDFGGYSPSNYNDVYNGYVSARAALSRSLNVPAVKILNDLGIEKSEHYLREMNLPLKDEDKHLALALGGMSRGYTLTQLAGAYTVFANEGFFAQPRFIKKLEDSRGNVLYTAEIASRKVFGKDTVGMINDILYETAKTGTAKKLSNLPFPVCAKTGTCGTEKGNTDSYTISYTPEDTVAVWMGNYDNTVTDVTGGGLPCHYAYLLHKKIYADSAPSRFEVPGELVSLKLDKFEYENNHRIVLADEYAPTEYVVTDLFKSDKIPQESSARFTSPQIQTPSIRYKDGNVIIDLCHAEYYSYLIKRQYDGKTETIYDGKYQEHFTDRNTVKNKKYTYTVTPYVKNSEGDLVYGKSVVLPTVYTKSKQNYDKILDDILD</sequence>
<keyword evidence="19" id="KW-0472">Membrane</keyword>
<evidence type="ECO:0000256" key="27">
    <source>
        <dbReference type="SAM" id="SignalP"/>
    </source>
</evidence>
<feature type="signal peptide" evidence="27">
    <location>
        <begin position="1"/>
        <end position="22"/>
    </location>
</feature>
<dbReference type="Pfam" id="PF00912">
    <property type="entry name" value="Transgly"/>
    <property type="match status" value="1"/>
</dbReference>
<evidence type="ECO:0000256" key="23">
    <source>
        <dbReference type="ARBA" id="ARBA00034000"/>
    </source>
</evidence>
<evidence type="ECO:0000256" key="22">
    <source>
        <dbReference type="ARBA" id="ARBA00023316"/>
    </source>
</evidence>
<evidence type="ECO:0000256" key="17">
    <source>
        <dbReference type="ARBA" id="ARBA00022984"/>
    </source>
</evidence>
<keyword evidence="8" id="KW-1003">Cell membrane</keyword>
<dbReference type="GO" id="GO:0008955">
    <property type="term" value="F:peptidoglycan glycosyltransferase activity"/>
    <property type="evidence" value="ECO:0007669"/>
    <property type="project" value="UniProtKB-EC"/>
</dbReference>
<dbReference type="EC" id="2.4.99.28" evidence="24"/>
<dbReference type="SUPFAM" id="SSF53955">
    <property type="entry name" value="Lysozyme-like"/>
    <property type="match status" value="1"/>
</dbReference>
<evidence type="ECO:0000313" key="30">
    <source>
        <dbReference type="EMBL" id="RXZ58157.1"/>
    </source>
</evidence>
<gene>
    <name evidence="30" type="ORF">ESZ91_08835</name>
</gene>
<keyword evidence="31" id="KW-1185">Reference proteome</keyword>
<dbReference type="Gene3D" id="1.10.3810.10">
    <property type="entry name" value="Biosynthetic peptidoglycan transglycosylase-like"/>
    <property type="match status" value="1"/>
</dbReference>
<dbReference type="InterPro" id="IPR023346">
    <property type="entry name" value="Lysozyme-like_dom_sf"/>
</dbReference>
<feature type="chain" id="PRO_5038469623" description="Penicillin-binding protein 1A" evidence="27">
    <location>
        <begin position="23"/>
        <end position="740"/>
    </location>
</feature>
<keyword evidence="10" id="KW-0645">Protease</keyword>
<evidence type="ECO:0000256" key="13">
    <source>
        <dbReference type="ARBA" id="ARBA00022692"/>
    </source>
</evidence>
<dbReference type="InterPro" id="IPR050396">
    <property type="entry name" value="Glycosyltr_51/Transpeptidase"/>
</dbReference>
<dbReference type="FunFam" id="1.10.3810.10:FF:000001">
    <property type="entry name" value="Penicillin-binding protein 1A"/>
    <property type="match status" value="1"/>
</dbReference>
<proteinExistence type="inferred from homology"/>
<dbReference type="GO" id="GO:0009252">
    <property type="term" value="P:peptidoglycan biosynthetic process"/>
    <property type="evidence" value="ECO:0007669"/>
    <property type="project" value="UniProtKB-UniPathway"/>
</dbReference>
<evidence type="ECO:0000256" key="26">
    <source>
        <dbReference type="ARBA" id="ARBA00060592"/>
    </source>
</evidence>
<comment type="catalytic activity">
    <reaction evidence="25">
        <text>[GlcNAc-(1-&gt;4)-Mur2Ac(oyl-L-Ala-gamma-D-Glu-L-Lys-D-Ala-D-Ala)](n)-di-trans,octa-cis-undecaprenyl diphosphate + beta-D-GlcNAc-(1-&gt;4)-Mur2Ac(oyl-L-Ala-gamma-D-Glu-L-Lys-D-Ala-D-Ala)-di-trans,octa-cis-undecaprenyl diphosphate = [GlcNAc-(1-&gt;4)-Mur2Ac(oyl-L-Ala-gamma-D-Glu-L-Lys-D-Ala-D-Ala)](n+1)-di-trans,octa-cis-undecaprenyl diphosphate + di-trans,octa-cis-undecaprenyl diphosphate + H(+)</text>
        <dbReference type="Rhea" id="RHEA:23708"/>
        <dbReference type="Rhea" id="RHEA-COMP:9602"/>
        <dbReference type="Rhea" id="RHEA-COMP:9603"/>
        <dbReference type="ChEBI" id="CHEBI:15378"/>
        <dbReference type="ChEBI" id="CHEBI:58405"/>
        <dbReference type="ChEBI" id="CHEBI:60033"/>
        <dbReference type="ChEBI" id="CHEBI:78435"/>
        <dbReference type="EC" id="2.4.99.28"/>
    </reaction>
</comment>
<dbReference type="EC" id="3.4.16.4" evidence="6"/>
<comment type="catalytic activity">
    <reaction evidence="23">
        <text>Preferential cleavage: (Ac)2-L-Lys-D-Ala-|-D-Ala. Also transpeptidation of peptidyl-alanyl moieties that are N-acyl substituents of D-alanine.</text>
        <dbReference type="EC" id="3.4.16.4"/>
    </reaction>
</comment>
<comment type="similarity">
    <text evidence="5">In the N-terminal section; belongs to the glycosyltransferase 51 family.</text>
</comment>
<keyword evidence="20" id="KW-0046">Antibiotic resistance</keyword>
<dbReference type="PANTHER" id="PTHR32282:SF11">
    <property type="entry name" value="PENICILLIN-BINDING PROTEIN 1B"/>
    <property type="match status" value="1"/>
</dbReference>
<evidence type="ECO:0000256" key="14">
    <source>
        <dbReference type="ARBA" id="ARBA00022801"/>
    </source>
</evidence>
<reference evidence="30 31" key="1">
    <citation type="journal article" date="2019" name="Gut">
        <title>Antibiotics-induced monodominance of a novel gut bacterial order.</title>
        <authorList>
            <person name="Hildebrand F."/>
            <person name="Moitinho-Silva L."/>
            <person name="Blasche S."/>
            <person name="Jahn M.T."/>
            <person name="Gossmann T.I."/>
            <person name="Heuerta-Cepas J."/>
            <person name="Hercog R."/>
            <person name="Luetge M."/>
            <person name="Bahram M."/>
            <person name="Pryszlak A."/>
            <person name="Alves R.J."/>
            <person name="Waszak S.M."/>
            <person name="Zhu A."/>
            <person name="Ye L."/>
            <person name="Costea P.I."/>
            <person name="Aalvink S."/>
            <person name="Belzer C."/>
            <person name="Forslund S.K."/>
            <person name="Sunagawa S."/>
            <person name="Hentschel U."/>
            <person name="Merten C."/>
            <person name="Patil K.R."/>
            <person name="Benes V."/>
            <person name="Bork P."/>
        </authorList>
    </citation>
    <scope>NUCLEOTIDE SEQUENCE [LARGE SCALE GENOMIC DNA]</scope>
    <source>
        <strain evidence="30 31">HDS1380</strain>
    </source>
</reference>
<keyword evidence="11" id="KW-0328">Glycosyltransferase</keyword>
<dbReference type="Pfam" id="PF00905">
    <property type="entry name" value="Transpeptidase"/>
    <property type="match status" value="1"/>
</dbReference>
<dbReference type="InterPro" id="IPR001264">
    <property type="entry name" value="Glyco_trans_51"/>
</dbReference>
<comment type="subcellular location">
    <subcellularLocation>
        <location evidence="2">Cell membrane</location>
        <topology evidence="2">Single-pass type II membrane protein</topology>
    </subcellularLocation>
</comment>
<evidence type="ECO:0000256" key="20">
    <source>
        <dbReference type="ARBA" id="ARBA00023251"/>
    </source>
</evidence>
<evidence type="ECO:0000259" key="28">
    <source>
        <dbReference type="Pfam" id="PF00905"/>
    </source>
</evidence>
<dbReference type="Gene3D" id="3.40.710.10">
    <property type="entry name" value="DD-peptidase/beta-lactamase superfamily"/>
    <property type="match status" value="1"/>
</dbReference>
<dbReference type="GO" id="GO:0009002">
    <property type="term" value="F:serine-type D-Ala-D-Ala carboxypeptidase activity"/>
    <property type="evidence" value="ECO:0007669"/>
    <property type="project" value="UniProtKB-EC"/>
</dbReference>
<keyword evidence="22" id="KW-0961">Cell wall biogenesis/degradation</keyword>
<evidence type="ECO:0000256" key="12">
    <source>
        <dbReference type="ARBA" id="ARBA00022679"/>
    </source>
</evidence>
<dbReference type="SUPFAM" id="SSF56601">
    <property type="entry name" value="beta-lactamase/transpeptidase-like"/>
    <property type="match status" value="1"/>
</dbReference>
<dbReference type="InterPro" id="IPR036950">
    <property type="entry name" value="PBP_transglycosylase"/>
</dbReference>
<keyword evidence="13" id="KW-0812">Transmembrane</keyword>
<feature type="domain" description="Penicillin-binding protein transpeptidase" evidence="28">
    <location>
        <begin position="311"/>
        <end position="552"/>
    </location>
</feature>
<evidence type="ECO:0000256" key="9">
    <source>
        <dbReference type="ARBA" id="ARBA00022645"/>
    </source>
</evidence>
<evidence type="ECO:0000256" key="21">
    <source>
        <dbReference type="ARBA" id="ARBA00023268"/>
    </source>
</evidence>
<comment type="pathway">
    <text evidence="26">Glycan biosynthesis.</text>
</comment>
<evidence type="ECO:0000256" key="1">
    <source>
        <dbReference type="ARBA" id="ARBA00002624"/>
    </source>
</evidence>
<evidence type="ECO:0000256" key="24">
    <source>
        <dbReference type="ARBA" id="ARBA00044770"/>
    </source>
</evidence>
<keyword evidence="9" id="KW-0121">Carboxypeptidase</keyword>
<comment type="similarity">
    <text evidence="4">In the C-terminal section; belongs to the transpeptidase family.</text>
</comment>
<dbReference type="GO" id="GO:0046677">
    <property type="term" value="P:response to antibiotic"/>
    <property type="evidence" value="ECO:0007669"/>
    <property type="project" value="UniProtKB-KW"/>
</dbReference>
<name>A0A4Q2K9X4_9FIRM</name>
<comment type="pathway">
    <text evidence="3">Cell wall biogenesis; peptidoglycan biosynthesis.</text>
</comment>
<dbReference type="GO" id="GO:0006508">
    <property type="term" value="P:proteolysis"/>
    <property type="evidence" value="ECO:0007669"/>
    <property type="project" value="UniProtKB-KW"/>
</dbReference>
<evidence type="ECO:0000256" key="15">
    <source>
        <dbReference type="ARBA" id="ARBA00022960"/>
    </source>
</evidence>
<dbReference type="OrthoDB" id="9766909at2"/>
<protein>
    <recommendedName>
        <fullName evidence="7">Penicillin-binding protein 1A</fullName>
        <ecNumber evidence="24">2.4.99.28</ecNumber>
        <ecNumber evidence="6">3.4.16.4</ecNumber>
    </recommendedName>
</protein>
<comment type="caution">
    <text evidence="30">The sequence shown here is derived from an EMBL/GenBank/DDBJ whole genome shotgun (WGS) entry which is preliminary data.</text>
</comment>
<feature type="domain" description="Glycosyl transferase family 51" evidence="29">
    <location>
        <begin position="54"/>
        <end position="230"/>
    </location>
</feature>
<keyword evidence="15" id="KW-0133">Cell shape</keyword>
<evidence type="ECO:0000256" key="18">
    <source>
        <dbReference type="ARBA" id="ARBA00022989"/>
    </source>
</evidence>
<evidence type="ECO:0000259" key="29">
    <source>
        <dbReference type="Pfam" id="PF00912"/>
    </source>
</evidence>
<evidence type="ECO:0000256" key="5">
    <source>
        <dbReference type="ARBA" id="ARBA00007739"/>
    </source>
</evidence>
<keyword evidence="12" id="KW-0808">Transferase</keyword>
<evidence type="ECO:0000256" key="6">
    <source>
        <dbReference type="ARBA" id="ARBA00012448"/>
    </source>
</evidence>
<dbReference type="InterPro" id="IPR012338">
    <property type="entry name" value="Beta-lactam/transpept-like"/>
</dbReference>
<dbReference type="RefSeq" id="WP_129226378.1">
    <property type="nucleotide sequence ID" value="NZ_SDOZ01000003.1"/>
</dbReference>
<accession>A0A4Q2K9X4</accession>
<keyword evidence="14" id="KW-0378">Hydrolase</keyword>
<evidence type="ECO:0000256" key="8">
    <source>
        <dbReference type="ARBA" id="ARBA00022475"/>
    </source>
</evidence>
<keyword evidence="16" id="KW-0735">Signal-anchor</keyword>
<evidence type="ECO:0000256" key="16">
    <source>
        <dbReference type="ARBA" id="ARBA00022968"/>
    </source>
</evidence>
<dbReference type="EMBL" id="SDOZ01000003">
    <property type="protein sequence ID" value="RXZ58157.1"/>
    <property type="molecule type" value="Genomic_DNA"/>
</dbReference>
<evidence type="ECO:0000256" key="19">
    <source>
        <dbReference type="ARBA" id="ARBA00023136"/>
    </source>
</evidence>
<dbReference type="AlphaFoldDB" id="A0A4Q2K9X4"/>
<dbReference type="InterPro" id="IPR001460">
    <property type="entry name" value="PCN-bd_Tpept"/>
</dbReference>
<keyword evidence="17" id="KW-0573">Peptidoglycan synthesis</keyword>
<comment type="function">
    <text evidence="1">Cell wall formation. Synthesis of cross-linked peptidoglycan from the lipid intermediates. The enzyme has a penicillin-insensitive transglycosylase N-terminal domain (formation of linear glycan strands) and a penicillin-sensitive transpeptidase C-terminal domain (cross-linking of the peptide subunits).</text>
</comment>
<evidence type="ECO:0000256" key="10">
    <source>
        <dbReference type="ARBA" id="ARBA00022670"/>
    </source>
</evidence>
<keyword evidence="18" id="KW-1133">Transmembrane helix</keyword>
<evidence type="ECO:0000256" key="25">
    <source>
        <dbReference type="ARBA" id="ARBA00049902"/>
    </source>
</evidence>
<evidence type="ECO:0000256" key="2">
    <source>
        <dbReference type="ARBA" id="ARBA00004401"/>
    </source>
</evidence>
<evidence type="ECO:0000256" key="7">
    <source>
        <dbReference type="ARBA" id="ARBA00018638"/>
    </source>
</evidence>
<organism evidence="30 31">
    <name type="scientific">Candidatus Borkfalkia ceftriaxoniphila</name>
    <dbReference type="NCBI Taxonomy" id="2508949"/>
    <lineage>
        <taxon>Bacteria</taxon>
        <taxon>Bacillati</taxon>
        <taxon>Bacillota</taxon>
        <taxon>Clostridia</taxon>
        <taxon>Christensenellales</taxon>
        <taxon>Christensenellaceae</taxon>
        <taxon>Candidatus Borkfalkia</taxon>
    </lineage>
</organism>
<evidence type="ECO:0000256" key="11">
    <source>
        <dbReference type="ARBA" id="ARBA00022676"/>
    </source>
</evidence>
<dbReference type="UniPathway" id="UPA00219"/>
<evidence type="ECO:0000313" key="31">
    <source>
        <dbReference type="Proteomes" id="UP000291269"/>
    </source>
</evidence>
<dbReference type="GO" id="GO:0008360">
    <property type="term" value="P:regulation of cell shape"/>
    <property type="evidence" value="ECO:0007669"/>
    <property type="project" value="UniProtKB-KW"/>
</dbReference>
<dbReference type="GO" id="GO:0008658">
    <property type="term" value="F:penicillin binding"/>
    <property type="evidence" value="ECO:0007669"/>
    <property type="project" value="InterPro"/>
</dbReference>
<dbReference type="GO" id="GO:0030288">
    <property type="term" value="C:outer membrane-bounded periplasmic space"/>
    <property type="evidence" value="ECO:0007669"/>
    <property type="project" value="TreeGrafter"/>
</dbReference>
<evidence type="ECO:0000256" key="3">
    <source>
        <dbReference type="ARBA" id="ARBA00004752"/>
    </source>
</evidence>
<dbReference type="PANTHER" id="PTHR32282">
    <property type="entry name" value="BINDING PROTEIN TRANSPEPTIDASE, PUTATIVE-RELATED"/>
    <property type="match status" value="1"/>
</dbReference>
<evidence type="ECO:0000256" key="4">
    <source>
        <dbReference type="ARBA" id="ARBA00007090"/>
    </source>
</evidence>
<keyword evidence="21" id="KW-0511">Multifunctional enzyme</keyword>
<dbReference type="GO" id="GO:0071555">
    <property type="term" value="P:cell wall organization"/>
    <property type="evidence" value="ECO:0007669"/>
    <property type="project" value="UniProtKB-KW"/>
</dbReference>